<dbReference type="Gene3D" id="3.40.50.620">
    <property type="entry name" value="HUPs"/>
    <property type="match status" value="1"/>
</dbReference>
<evidence type="ECO:0000259" key="1">
    <source>
        <dbReference type="Pfam" id="PF00582"/>
    </source>
</evidence>
<organism evidence="2 3">
    <name type="scientific">Olleya namhaensis</name>
    <dbReference type="NCBI Taxonomy" id="1144750"/>
    <lineage>
        <taxon>Bacteria</taxon>
        <taxon>Pseudomonadati</taxon>
        <taxon>Bacteroidota</taxon>
        <taxon>Flavobacteriia</taxon>
        <taxon>Flavobacteriales</taxon>
        <taxon>Flavobacteriaceae</taxon>
    </lineage>
</organism>
<protein>
    <submittedName>
        <fullName evidence="2">Nucleotide-binding universal stress protein, UspA family</fullName>
    </submittedName>
</protein>
<dbReference type="AlphaFoldDB" id="A0A1I3J844"/>
<sequence>MKNNKYKILLLSDLNKSATSELKSAVSLAKMIDGDITLFHVKKPTDIVERESQLSAMRSINEEHIVTNKAIENLINPISQDFKLNIGYNVSIGNVKHEIETYINAYQPDIIVLGKRKSKTLNFMGDNITDYVLKTHKGSIMIANQNKALQPNQEATLGVLNTNDHPLDANFIAGLITKTSQPIKSFKIVSQLSRLENAEAYKTVEFVFEKGDSAIDNVSKYASKSNINLMCFDNSNHDKSNTSIKNVINKLDVSLLLTGKNTTMLHR</sequence>
<accession>A0A1I3J844</accession>
<evidence type="ECO:0000313" key="2">
    <source>
        <dbReference type="EMBL" id="SFI56422.1"/>
    </source>
</evidence>
<dbReference type="EMBL" id="FORM01000001">
    <property type="protein sequence ID" value="SFI56422.1"/>
    <property type="molecule type" value="Genomic_DNA"/>
</dbReference>
<dbReference type="STRING" id="1144750.SAMN05443431_101295"/>
<dbReference type="InterPro" id="IPR006016">
    <property type="entry name" value="UspA"/>
</dbReference>
<dbReference type="CDD" id="cd00293">
    <property type="entry name" value="USP-like"/>
    <property type="match status" value="1"/>
</dbReference>
<gene>
    <name evidence="2" type="ORF">SAMN05443431_101295</name>
</gene>
<name>A0A1I3J844_9FLAO</name>
<dbReference type="InterPro" id="IPR014729">
    <property type="entry name" value="Rossmann-like_a/b/a_fold"/>
</dbReference>
<dbReference type="Proteomes" id="UP000199559">
    <property type="component" value="Unassembled WGS sequence"/>
</dbReference>
<dbReference type="RefSeq" id="WP_090836840.1">
    <property type="nucleotide sequence ID" value="NZ_FORM01000001.1"/>
</dbReference>
<dbReference type="SUPFAM" id="SSF52402">
    <property type="entry name" value="Adenine nucleotide alpha hydrolases-like"/>
    <property type="match status" value="1"/>
</dbReference>
<evidence type="ECO:0000313" key="3">
    <source>
        <dbReference type="Proteomes" id="UP000199559"/>
    </source>
</evidence>
<dbReference type="Pfam" id="PF00582">
    <property type="entry name" value="Usp"/>
    <property type="match status" value="1"/>
</dbReference>
<reference evidence="3" key="1">
    <citation type="submission" date="2016-10" db="EMBL/GenBank/DDBJ databases">
        <authorList>
            <person name="Varghese N."/>
            <person name="Submissions S."/>
        </authorList>
    </citation>
    <scope>NUCLEOTIDE SEQUENCE [LARGE SCALE GENOMIC DNA]</scope>
    <source>
        <strain evidence="3">DSM 28881</strain>
    </source>
</reference>
<feature type="domain" description="UspA" evidence="1">
    <location>
        <begin position="7"/>
        <end position="141"/>
    </location>
</feature>
<proteinExistence type="predicted"/>
<keyword evidence="3" id="KW-1185">Reference proteome</keyword>